<dbReference type="RefSeq" id="WP_386846947.1">
    <property type="nucleotide sequence ID" value="NZ_JBHUMK010000073.1"/>
</dbReference>
<name>A0ABW5P837_9DEIO</name>
<protein>
    <submittedName>
        <fullName evidence="1">Uncharacterized protein</fullName>
    </submittedName>
</protein>
<dbReference type="EMBL" id="JBHUMK010000073">
    <property type="protein sequence ID" value="MFD2610640.1"/>
    <property type="molecule type" value="Genomic_DNA"/>
</dbReference>
<proteinExistence type="predicted"/>
<reference evidence="2" key="1">
    <citation type="journal article" date="2019" name="Int. J. Syst. Evol. Microbiol.">
        <title>The Global Catalogue of Microorganisms (GCM) 10K type strain sequencing project: providing services to taxonomists for standard genome sequencing and annotation.</title>
        <authorList>
            <consortium name="The Broad Institute Genomics Platform"/>
            <consortium name="The Broad Institute Genome Sequencing Center for Infectious Disease"/>
            <person name="Wu L."/>
            <person name="Ma J."/>
        </authorList>
    </citation>
    <scope>NUCLEOTIDE SEQUENCE [LARGE SCALE GENOMIC DNA]</scope>
    <source>
        <strain evidence="2">KCTC 33842</strain>
    </source>
</reference>
<evidence type="ECO:0000313" key="2">
    <source>
        <dbReference type="Proteomes" id="UP001597475"/>
    </source>
</evidence>
<dbReference type="Proteomes" id="UP001597475">
    <property type="component" value="Unassembled WGS sequence"/>
</dbReference>
<accession>A0ABW5P837</accession>
<comment type="caution">
    <text evidence="1">The sequence shown here is derived from an EMBL/GenBank/DDBJ whole genome shotgun (WGS) entry which is preliminary data.</text>
</comment>
<evidence type="ECO:0000313" key="1">
    <source>
        <dbReference type="EMBL" id="MFD2610640.1"/>
    </source>
</evidence>
<gene>
    <name evidence="1" type="ORF">ACFSR9_14550</name>
</gene>
<keyword evidence="2" id="KW-1185">Reference proteome</keyword>
<sequence>MSSPELLRETLREVLYGPPTTFGLSRFEAGGSLFSAPDAGLLRVAHAFTPAQALAPAAPGRPSAAQIVLHICQHLEHVSAVLHDPYALRPDEPEAWEVTLTPDQWQGTLVRLARAGQGLYDALYRPLTPEMLRMAHGGIVHAASHAGALHFHLRNVQVGE</sequence>
<organism evidence="1 2">
    <name type="scientific">Deinococcus taklimakanensis</name>
    <dbReference type="NCBI Taxonomy" id="536443"/>
    <lineage>
        <taxon>Bacteria</taxon>
        <taxon>Thermotogati</taxon>
        <taxon>Deinococcota</taxon>
        <taxon>Deinococci</taxon>
        <taxon>Deinococcales</taxon>
        <taxon>Deinococcaceae</taxon>
        <taxon>Deinococcus</taxon>
    </lineage>
</organism>